<dbReference type="eggNOG" id="COG4206">
    <property type="taxonomic scope" value="Bacteria"/>
</dbReference>
<organism evidence="13 14">
    <name type="scientific">Nitrosomonas cryotolerans ATCC 49181</name>
    <dbReference type="NCBI Taxonomy" id="1131553"/>
    <lineage>
        <taxon>Bacteria</taxon>
        <taxon>Pseudomonadati</taxon>
        <taxon>Pseudomonadota</taxon>
        <taxon>Betaproteobacteria</taxon>
        <taxon>Nitrosomonadales</taxon>
        <taxon>Nitrosomonadaceae</taxon>
        <taxon>Nitrosomonas</taxon>
    </lineage>
</organism>
<protein>
    <submittedName>
        <fullName evidence="13">Iron complex outermembrane recepter protein</fullName>
    </submittedName>
</protein>
<sequence>MEEHTHPVLSKSANDLKLENKAHSIEMNVRRYSVKEYVVLTIIAATTSPLLATELPPTTTPRSTIEEGNTATSESVIKSKQSPTTPSIHLAPMEITANPIIDQIQVDPFSATSAVVKADQLRDQNAFDLATALRRTPGVQISRYNPVGGFGGDQGGAVYIRGMGAGRPGSEIMTYVDGIPIFMGVWNHPLLDLLPVNGMQSITVYKSPQPHINGNNFASINLETKQAYQEGTLINARVSGGYFGTFIEQADLVGRSGNISYMLAQGHAQSNGHRRNADGELNNVMGRVSMQLDPHWSIGTGFIFVDNKALDPGDNRLPSVAVAPKYETQSGMSYAFVSHNHDRWQGDLRVYHNRGEGNWLRQGGIEGNHFNNFQTTGVRWKEVFSPWQGGTITAGLDSDRVSGDSRFNRIAPAPQDKVNLPTFRVTSPYFSLSQQYAVHEDWLLVPSFGVRVYNHSEFATKTAPHFGLSLISEHITLFSNVSRGIHYPGLEAPLLAHLMPPLRDTWKQLSAEELSHAEVGIKLTPFNTTQIDVSLFIDHVKNRYIFGFPPNIPPPPQFLNLGAYTVRGAEFSLRQDITRNWSLFGSLTLLDPSIDNLPYAPSRAVTAGINGQVGPLRLTVDTQYQSSVLALSRARNPAFSNTEKVDSFVIMNARVAYPLAMLGKQGEVFVAAENLLNEHYAYRSGYPMPGRWGQIGFSVSLNLI</sequence>
<comment type="similarity">
    <text evidence="2 10">Belongs to the TonB-dependent receptor family.</text>
</comment>
<dbReference type="SUPFAM" id="SSF56935">
    <property type="entry name" value="Porins"/>
    <property type="match status" value="1"/>
</dbReference>
<dbReference type="GO" id="GO:0044718">
    <property type="term" value="P:siderophore transmembrane transport"/>
    <property type="evidence" value="ECO:0007669"/>
    <property type="project" value="TreeGrafter"/>
</dbReference>
<evidence type="ECO:0000256" key="9">
    <source>
        <dbReference type="ARBA" id="ARBA00023237"/>
    </source>
</evidence>
<keyword evidence="3 10" id="KW-0813">Transport</keyword>
<dbReference type="InterPro" id="IPR039426">
    <property type="entry name" value="TonB-dep_rcpt-like"/>
</dbReference>
<dbReference type="InterPro" id="IPR037066">
    <property type="entry name" value="Plug_dom_sf"/>
</dbReference>
<evidence type="ECO:0000256" key="6">
    <source>
        <dbReference type="ARBA" id="ARBA00022729"/>
    </source>
</evidence>
<evidence type="ECO:0000256" key="5">
    <source>
        <dbReference type="ARBA" id="ARBA00022692"/>
    </source>
</evidence>
<evidence type="ECO:0000313" key="13">
    <source>
        <dbReference type="EMBL" id="SIO36436.1"/>
    </source>
</evidence>
<accession>A0A1N6IWY6</accession>
<proteinExistence type="inferred from homology"/>
<evidence type="ECO:0000256" key="1">
    <source>
        <dbReference type="ARBA" id="ARBA00004571"/>
    </source>
</evidence>
<dbReference type="GO" id="GO:0015344">
    <property type="term" value="F:siderophore uptake transmembrane transporter activity"/>
    <property type="evidence" value="ECO:0007669"/>
    <property type="project" value="TreeGrafter"/>
</dbReference>
<keyword evidence="9 10" id="KW-0998">Cell outer membrane</keyword>
<keyword evidence="14" id="KW-1185">Reference proteome</keyword>
<evidence type="ECO:0000256" key="4">
    <source>
        <dbReference type="ARBA" id="ARBA00022452"/>
    </source>
</evidence>
<dbReference type="Gene3D" id="2.170.130.10">
    <property type="entry name" value="TonB-dependent receptor, plug domain"/>
    <property type="match status" value="1"/>
</dbReference>
<feature type="region of interest" description="Disordered" evidence="11">
    <location>
        <begin position="53"/>
        <end position="87"/>
    </location>
</feature>
<evidence type="ECO:0000256" key="7">
    <source>
        <dbReference type="ARBA" id="ARBA00023136"/>
    </source>
</evidence>
<dbReference type="GO" id="GO:0009279">
    <property type="term" value="C:cell outer membrane"/>
    <property type="evidence" value="ECO:0007669"/>
    <property type="project" value="UniProtKB-SubCell"/>
</dbReference>
<keyword evidence="8" id="KW-0675">Receptor</keyword>
<keyword evidence="4 10" id="KW-1134">Transmembrane beta strand</keyword>
<keyword evidence="7 10" id="KW-0472">Membrane</keyword>
<keyword evidence="6" id="KW-0732">Signal</keyword>
<evidence type="ECO:0000256" key="8">
    <source>
        <dbReference type="ARBA" id="ARBA00023170"/>
    </source>
</evidence>
<evidence type="ECO:0000313" key="14">
    <source>
        <dbReference type="Proteomes" id="UP000185062"/>
    </source>
</evidence>
<reference evidence="13 14" key="1">
    <citation type="submission" date="2016-12" db="EMBL/GenBank/DDBJ databases">
        <authorList>
            <person name="Song W.-J."/>
            <person name="Kurnit D.M."/>
        </authorList>
    </citation>
    <scope>NUCLEOTIDE SEQUENCE [LARGE SCALE GENOMIC DNA]</scope>
    <source>
        <strain evidence="13 14">ATCC 49181</strain>
    </source>
</reference>
<dbReference type="STRING" id="44575.SAMN05216419_102513"/>
<evidence type="ECO:0000256" key="3">
    <source>
        <dbReference type="ARBA" id="ARBA00022448"/>
    </source>
</evidence>
<dbReference type="EMBL" id="FSRO01000001">
    <property type="protein sequence ID" value="SIO36436.1"/>
    <property type="molecule type" value="Genomic_DNA"/>
</dbReference>
<dbReference type="PANTHER" id="PTHR30069:SF29">
    <property type="entry name" value="HEMOGLOBIN AND HEMOGLOBIN-HAPTOGLOBIN-BINDING PROTEIN 1-RELATED"/>
    <property type="match status" value="1"/>
</dbReference>
<feature type="domain" description="TonB-dependent receptor plug" evidence="12">
    <location>
        <begin position="112"/>
        <end position="216"/>
    </location>
</feature>
<dbReference type="Proteomes" id="UP000185062">
    <property type="component" value="Unassembled WGS sequence"/>
</dbReference>
<evidence type="ECO:0000256" key="10">
    <source>
        <dbReference type="PROSITE-ProRule" id="PRU01360"/>
    </source>
</evidence>
<evidence type="ECO:0000256" key="2">
    <source>
        <dbReference type="ARBA" id="ARBA00009810"/>
    </source>
</evidence>
<dbReference type="PROSITE" id="PS52016">
    <property type="entry name" value="TONB_DEPENDENT_REC_3"/>
    <property type="match status" value="1"/>
</dbReference>
<name>A0A1N6IWY6_9PROT</name>
<dbReference type="AlphaFoldDB" id="A0A1N6IWY6"/>
<keyword evidence="5 10" id="KW-0812">Transmembrane</keyword>
<evidence type="ECO:0000259" key="12">
    <source>
        <dbReference type="Pfam" id="PF07715"/>
    </source>
</evidence>
<dbReference type="InterPro" id="IPR012910">
    <property type="entry name" value="Plug_dom"/>
</dbReference>
<dbReference type="PANTHER" id="PTHR30069">
    <property type="entry name" value="TONB-DEPENDENT OUTER MEMBRANE RECEPTOR"/>
    <property type="match status" value="1"/>
</dbReference>
<dbReference type="Gene3D" id="2.40.170.20">
    <property type="entry name" value="TonB-dependent receptor, beta-barrel domain"/>
    <property type="match status" value="1"/>
</dbReference>
<dbReference type="Pfam" id="PF07715">
    <property type="entry name" value="Plug"/>
    <property type="match status" value="1"/>
</dbReference>
<comment type="subcellular location">
    <subcellularLocation>
        <location evidence="1 10">Cell outer membrane</location>
        <topology evidence="1 10">Multi-pass membrane protein</topology>
    </subcellularLocation>
</comment>
<feature type="compositionally biased region" description="Polar residues" evidence="11">
    <location>
        <begin position="62"/>
        <end position="87"/>
    </location>
</feature>
<evidence type="ECO:0000256" key="11">
    <source>
        <dbReference type="SAM" id="MobiDB-lite"/>
    </source>
</evidence>
<dbReference type="InterPro" id="IPR036942">
    <property type="entry name" value="Beta-barrel_TonB_sf"/>
</dbReference>
<gene>
    <name evidence="13" type="ORF">SAMN02743940_2136</name>
</gene>